<accession>A0AAW2ZQX1</accession>
<evidence type="ECO:0000313" key="2">
    <source>
        <dbReference type="EMBL" id="KAL0491814.1"/>
    </source>
</evidence>
<dbReference type="EMBL" id="JAOPGA020001865">
    <property type="protein sequence ID" value="KAL0491814.1"/>
    <property type="molecule type" value="Genomic_DNA"/>
</dbReference>
<name>A0AAW2ZQX1_9EUKA</name>
<keyword evidence="3" id="KW-1185">Reference proteome</keyword>
<sequence>MEATCTIPNLSDSITTQSSRFYDLVIEKILKSDSYSLDQIEMLITKCTKQEWYELTTKLESFHLPIQSRISLVQFILDQFDRDDENDSEMILKITHQLFQLRIANLLLSNDDDNTQFIWHSYLEKEIDITRALEQVILNTGSFQHAQSYLRLLITEHERLFKSNVPFESNVNLNELVLNMIHELLEMMKNVTSESNGDLDDEDEIMNYPPAQSDHVPKYLRILLESTRDELELHDDVLQELKKFTLNDSVDVGSKIIILKLLKQVEPDSVISNDQDDDDHHHVDSPHVDSSDDLMNVYRTRQILNSFKLPSHFDLNLNPNVNPNEWGDQFKQLIIENQNEKWSQELSNILLLWTHSACYLNCLFELIKQVDGDDLISIFKNHQSFLNVDFENDIFKLLNDRADRPLLDCRVALRSNHSSVHQLAIDKLKNLQIISSGSDFDDLWELCVGLDLQVMLISKSICLQERLLLDVKMRNHKLQALMVSKCCCGDLVTLLFAMRFIGGVFGVTANGLGHWVNYRFLLRNYLEQCWCFYKNDQDVKMACEAAIVKTEELM</sequence>
<gene>
    <name evidence="2" type="ORF">AKO1_010221</name>
</gene>
<evidence type="ECO:0000313" key="3">
    <source>
        <dbReference type="Proteomes" id="UP001431209"/>
    </source>
</evidence>
<proteinExistence type="predicted"/>
<protein>
    <submittedName>
        <fullName evidence="2">Maltokinase</fullName>
    </submittedName>
</protein>
<organism evidence="2 3">
    <name type="scientific">Acrasis kona</name>
    <dbReference type="NCBI Taxonomy" id="1008807"/>
    <lineage>
        <taxon>Eukaryota</taxon>
        <taxon>Discoba</taxon>
        <taxon>Heterolobosea</taxon>
        <taxon>Tetramitia</taxon>
        <taxon>Eutetramitia</taxon>
        <taxon>Acrasidae</taxon>
        <taxon>Acrasis</taxon>
    </lineage>
</organism>
<dbReference type="Proteomes" id="UP001431209">
    <property type="component" value="Unassembled WGS sequence"/>
</dbReference>
<evidence type="ECO:0000256" key="1">
    <source>
        <dbReference type="SAM" id="MobiDB-lite"/>
    </source>
</evidence>
<feature type="compositionally biased region" description="Basic and acidic residues" evidence="1">
    <location>
        <begin position="278"/>
        <end position="289"/>
    </location>
</feature>
<reference evidence="2 3" key="1">
    <citation type="submission" date="2024-03" db="EMBL/GenBank/DDBJ databases">
        <title>The Acrasis kona genome and developmental transcriptomes reveal deep origins of eukaryotic multicellular pathways.</title>
        <authorList>
            <person name="Sheikh S."/>
            <person name="Fu C.-J."/>
            <person name="Brown M.W."/>
            <person name="Baldauf S.L."/>
        </authorList>
    </citation>
    <scope>NUCLEOTIDE SEQUENCE [LARGE SCALE GENOMIC DNA]</scope>
    <source>
        <strain evidence="2 3">ATCC MYA-3509</strain>
    </source>
</reference>
<feature type="region of interest" description="Disordered" evidence="1">
    <location>
        <begin position="270"/>
        <end position="289"/>
    </location>
</feature>
<comment type="caution">
    <text evidence="2">The sequence shown here is derived from an EMBL/GenBank/DDBJ whole genome shotgun (WGS) entry which is preliminary data.</text>
</comment>
<dbReference type="AlphaFoldDB" id="A0AAW2ZQX1"/>